<dbReference type="Pfam" id="PF02259">
    <property type="entry name" value="FAT"/>
    <property type="match status" value="1"/>
</dbReference>
<dbReference type="PANTHER" id="PTHR11139">
    <property type="entry name" value="ATAXIA TELANGIECTASIA MUTATED ATM -RELATED"/>
    <property type="match status" value="1"/>
</dbReference>
<dbReference type="GO" id="GO:0005634">
    <property type="term" value="C:nucleus"/>
    <property type="evidence" value="ECO:0007669"/>
    <property type="project" value="UniProtKB-SubCell"/>
</dbReference>
<dbReference type="FunFam" id="3.30.1010.10:FF:000036">
    <property type="entry name" value="Serine/threonine-protein kinase ATR"/>
    <property type="match status" value="1"/>
</dbReference>
<dbReference type="Pfam" id="PF02260">
    <property type="entry name" value="FATC"/>
    <property type="match status" value="1"/>
</dbReference>
<evidence type="ECO:0000259" key="17">
    <source>
        <dbReference type="PROSITE" id="PS50290"/>
    </source>
</evidence>
<dbReference type="InterPro" id="IPR011009">
    <property type="entry name" value="Kinase-like_dom_sf"/>
</dbReference>
<dbReference type="ExpressionAtlas" id="A0A1D6GWI2">
    <property type="expression patterns" value="baseline and differential"/>
</dbReference>
<evidence type="ECO:0000259" key="18">
    <source>
        <dbReference type="PROSITE" id="PS51189"/>
    </source>
</evidence>
<evidence type="ECO:0000256" key="5">
    <source>
        <dbReference type="ARBA" id="ARBA00022679"/>
    </source>
</evidence>
<dbReference type="InterPro" id="IPR018936">
    <property type="entry name" value="PI3/4_kinase_CS"/>
</dbReference>
<proteinExistence type="inferred from homology"/>
<evidence type="ECO:0000256" key="9">
    <source>
        <dbReference type="ARBA" id="ARBA00022840"/>
    </source>
</evidence>
<keyword evidence="12" id="KW-0131">Cell cycle</keyword>
<reference evidence="20" key="1">
    <citation type="submission" date="2015-12" db="EMBL/GenBank/DDBJ databases">
        <title>Update maize B73 reference genome by single molecule sequencing technologies.</title>
        <authorList>
            <consortium name="Maize Genome Sequencing Project"/>
            <person name="Ware D."/>
        </authorList>
    </citation>
    <scope>NUCLEOTIDE SEQUENCE</scope>
    <source>
        <tissue evidence="20">Seedling</tissue>
    </source>
</reference>
<keyword evidence="11" id="KW-0539">Nucleus</keyword>
<dbReference type="FunFam" id="1.10.1070.11:FF:000024">
    <property type="entry name" value="Serine/threonine-protein kinase ATR"/>
    <property type="match status" value="1"/>
</dbReference>
<keyword evidence="5" id="KW-0808">Transferase</keyword>
<keyword evidence="8 20" id="KW-0418">Kinase</keyword>
<dbReference type="EMBL" id="CM000781">
    <property type="protein sequence ID" value="AQK67248.1"/>
    <property type="molecule type" value="Genomic_DNA"/>
</dbReference>
<keyword evidence="7" id="KW-0227">DNA damage</keyword>
<evidence type="ECO:0000256" key="12">
    <source>
        <dbReference type="ARBA" id="ARBA00023306"/>
    </source>
</evidence>
<keyword evidence="4" id="KW-0723">Serine/threonine-protein kinase</keyword>
<dbReference type="Pfam" id="PF00454">
    <property type="entry name" value="PI3_PI4_kinase"/>
    <property type="match status" value="1"/>
</dbReference>
<dbReference type="Gene3D" id="3.30.1010.10">
    <property type="entry name" value="Phosphatidylinositol 3-kinase Catalytic Subunit, Chain A, domain 4"/>
    <property type="match status" value="1"/>
</dbReference>
<dbReference type="CDD" id="cd00892">
    <property type="entry name" value="PIKKc_ATR"/>
    <property type="match status" value="1"/>
</dbReference>
<accession>A0A1D6GWI2</accession>
<dbReference type="Pfam" id="PF23593">
    <property type="entry name" value="HEAT_ATR"/>
    <property type="match status" value="1"/>
</dbReference>
<gene>
    <name evidence="20" type="ORF">ZEAMMB73_Zm00001d014813</name>
</gene>
<dbReference type="SUPFAM" id="SSF48371">
    <property type="entry name" value="ARM repeat"/>
    <property type="match status" value="1"/>
</dbReference>
<dbReference type="InterPro" id="IPR000403">
    <property type="entry name" value="PI3/4_kinase_cat_dom"/>
</dbReference>
<dbReference type="InterPro" id="IPR036940">
    <property type="entry name" value="PI3/4_kinase_cat_sf"/>
</dbReference>
<feature type="domain" description="FATC" evidence="19">
    <location>
        <begin position="2606"/>
        <end position="2638"/>
    </location>
</feature>
<dbReference type="GO" id="GO:0005524">
    <property type="term" value="F:ATP binding"/>
    <property type="evidence" value="ECO:0007669"/>
    <property type="project" value="UniProtKB-KW"/>
</dbReference>
<evidence type="ECO:0000259" key="19">
    <source>
        <dbReference type="PROSITE" id="PS51190"/>
    </source>
</evidence>
<feature type="domain" description="FAT" evidence="18">
    <location>
        <begin position="1563"/>
        <end position="2171"/>
    </location>
</feature>
<organism evidence="20">
    <name type="scientific">Zea mays</name>
    <name type="common">Maize</name>
    <dbReference type="NCBI Taxonomy" id="4577"/>
    <lineage>
        <taxon>Eukaryota</taxon>
        <taxon>Viridiplantae</taxon>
        <taxon>Streptophyta</taxon>
        <taxon>Embryophyta</taxon>
        <taxon>Tracheophyta</taxon>
        <taxon>Spermatophyta</taxon>
        <taxon>Magnoliopsida</taxon>
        <taxon>Liliopsida</taxon>
        <taxon>Poales</taxon>
        <taxon>Poaceae</taxon>
        <taxon>PACMAD clade</taxon>
        <taxon>Panicoideae</taxon>
        <taxon>Andropogonodae</taxon>
        <taxon>Andropogoneae</taxon>
        <taxon>Tripsacinae</taxon>
        <taxon>Zea</taxon>
    </lineage>
</organism>
<dbReference type="GO" id="GO:0006281">
    <property type="term" value="P:DNA repair"/>
    <property type="evidence" value="ECO:0007669"/>
    <property type="project" value="UniProtKB-KW"/>
</dbReference>
<dbReference type="InterPro" id="IPR003151">
    <property type="entry name" value="PIK-rel_kinase_FAT"/>
</dbReference>
<dbReference type="InterPro" id="IPR012993">
    <property type="entry name" value="UME"/>
</dbReference>
<sequence>MATYINELRALIASTSTSTASAEGAGPASAHLEVKLREVLPNLLRDYVVPSPKAAGRELREVSAILKLITFTALKFPGVFYNGRAADVLSVIARILTFLAEPNFRLSHEIIFQAVWNLLSILRTGDREAYRQFFLDAMVAVEDGTLYVDGLVTMPFVSAACSILCYGDGSLHKVCFDFARIVATVMTPEILPLESIIRSITCILSQEISELSDIRDADYDFSMGACLCALHSSCPDYIVESTAADIVNVLKRAVKTSKSAELQVALYTAYKRIIELCSVQVWKPEILLKLLSLPKPCSKLIQCIRAVIGKFGQTFFTLDDGNSQSSPQARSEKNELQKAGHKRIPQNEESNSAKRQKITESGFSAATGFEKEDYGYAFLQSLNSLINCLSPDNHESYPLDPDVAIEVISLLCISLCVYPKTSLFTRVSKQVLSWISWIHKQTVQRNLYSFDASLYFEALHTVMLLQFNLPGHTKLLEDDYQLIGDGTHFVNPIYADLISMLKLIWDVGHDVTETSSNYKIEYLLMQVFAKLGNRLNSGCDLEFFDLAICNGTAEIKNEAIISLPIIVLYSGPRILGAMFKKLESVDALGLENVGKHIAFSLGFLSCLNGTTYYTDNVGKGNHCKLFLDKHYEQPVSTLDLLLRGFCCPQCDIRNRTIHNEEQISIVNIAPLQVENADFNINISKAHTLLFKFLYAGTSEEFIVSLVEVLPRLLRHSNRRLLLEMRTQWNQCFEFLLCHEMKAVREAFSGVVYCFLEDSVMDILFSGGLGMNGGSKELQFMDKIKCAFTEAEDPQILLTLLESIGTIVTVSDIHGQVFFCSFVLLIGQLDNHNFIIRTTALRLIHRCCAYCFKGGLDLFLLRYSHARDNLYDYLSSRLVTHSVIIKDFAEDVVGIKTIELIERMVPSVIPKLIISHPNNNRAIFTLRELASHLNTELVPLIVNMLPKVLCFALFYEDGQHLPSVLQFYKNETGTDSKEIFAAALPTLLDEIVCFPGESDQLENDIRAAKISPTIKNIARILTGSETLPEFLRNDFVRLLNSIDKKMLHSDDMKLQKQALQRIRKLIEMMGPYLSTHTPKIMVLLSFAIDKEGLQMGGLDVLHFFIKQLAEVSPSSIKYVLSQVVAAFIPSLEKCRGYPSANLCKIVEILEELVVRNNSLLKQHIRELPLLPSIPSLSEVNKVIQEARGLMTLQDHLKDAVNGLHHESLNVRYMVACELSKLFNARREDMTALIIGEDIADLDMISSLVMALLKGCAEQSRTVVGQRLKLVCADCLGALGAIDPAKLKVSSCERFKIECSDDDLIFELIHKHLARAFRAAVDTTVQDSAALAIQELLKLAGCQSSSSEESNCCEMSYRGQKLWDRFSNYVKEIIAPCLTSRFHLPNTTDSAKVSPIYRPTMSFRRWIYYWIRKLSSHATGSRSSIFSACRGILRHDMPTAIYLLPYLVLNVVCYGTPEARQSITEEILCVLNAAACEDSGGAAVHEIVVGQSEVCIQAIFTLLDNLGQWVDDLKQEIALFQSTYAMSGKHGGKLKDGTYSDHEQDQMLVQCSNVAELLAAIPKVTLARASLRCQAHARALMYFESHVQENSGSSNPAAEYSGTFSDNDISFLMEIYGGLDEPDGLLGLANLRKSSSLQDQLIINEKAGNWAEVLTLCEQALQMEPTSVHRQSDVLNCLLNMCHLQGMIAHVDGLVCSIPQYKKTWCMHGVQAAWRLGRWDLMDSYLTGTDKGLVFSSSENNASFDMDLAKIFKAMMIKDQFLVAEKIAQSKQALLVPLAAAGMDSYMRAYPYVVKLHMLRELEDFNSLLGDTSFIDKSFGSDDPNFLKLTKDWENRLRCTQPSLWTREPLLALRRVVFSQSHMNVQVGNCWLQYAKLCRLAGHNETAHLAILEADASGAPNAHMEKAKYLWNIRKFDSAIAELQQTLLDMPAEVLGNTVLSSLCSLSLALPNAPISATQTSKENPDVSKTLLLYTRWIHNTGQKQSADIKSLYSRVTELRPKWEKGFFCMAKFFDDLLVDARKRQEDKFACKVGPIPSSSASRASDEKEKPWCEFLPRVLLCYGKALHKGHKNLFQALPRMLTLWFEFGSIYVRDGSSSNQLMKEINANVLGLIRGCLKDLPTYQWLTVLSQLISRICHQNADVVRMVKCIITSILREYPQQALWMMAAVSNSTVLARRDAAAEILQSAKKGCRRGNPNSALFSQFTNLIGHLIKLCSHPGQARAKTINISTEFSSLKRMMPLGIILPVQQALTVTLPSYDSNMSDQSGFHPFSVSEHPTIAGIADEAEILNSLQKPKKAGCNSPTYHFELQVVFLGSDGVERPFLCKPKDDLRKDSRMMEFNAMINRLLSKVPESRRRKLYIRTFAVVPLTEDCGMVEWVPNTRGLRHILQDIYITLGKFDRVKTNSQIKKIYDTCHGKMPDDVMLKTKILPMFPPVFHKWFLMRFSEPAAWFRARVAYAHTTAVWSMVGHIVGLGDRHGENILFDSTTGDCVHVDFSCLFDRGLLLDKPEVVPFRLTQNMIDGLGITGYEGVFLKVCEITLSVLRTHKETLMTVLETFIHDPLVEWTKVNKSSGGEVQNPHAQRAITNINARLQGVVVGVKASPSLPLSVEGQARRLIAEAVSLNNLGKMYIWWMPWF</sequence>
<evidence type="ECO:0000256" key="6">
    <source>
        <dbReference type="ARBA" id="ARBA00022741"/>
    </source>
</evidence>
<dbReference type="Pfam" id="PF25030">
    <property type="entry name" value="M-HEAT_ATR"/>
    <property type="match status" value="1"/>
</dbReference>
<evidence type="ECO:0000256" key="10">
    <source>
        <dbReference type="ARBA" id="ARBA00023204"/>
    </source>
</evidence>
<evidence type="ECO:0000256" key="8">
    <source>
        <dbReference type="ARBA" id="ARBA00022777"/>
    </source>
</evidence>
<dbReference type="Gene3D" id="1.10.1070.11">
    <property type="entry name" value="Phosphatidylinositol 3-/4-kinase, catalytic domain"/>
    <property type="match status" value="1"/>
</dbReference>
<dbReference type="EC" id="2.7.11.1" evidence="3"/>
<comment type="catalytic activity">
    <reaction evidence="14">
        <text>L-threonyl-[protein] + ATP = O-phospho-L-threonyl-[protein] + ADP + H(+)</text>
        <dbReference type="Rhea" id="RHEA:46608"/>
        <dbReference type="Rhea" id="RHEA-COMP:11060"/>
        <dbReference type="Rhea" id="RHEA-COMP:11605"/>
        <dbReference type="ChEBI" id="CHEBI:15378"/>
        <dbReference type="ChEBI" id="CHEBI:30013"/>
        <dbReference type="ChEBI" id="CHEBI:30616"/>
        <dbReference type="ChEBI" id="CHEBI:61977"/>
        <dbReference type="ChEBI" id="CHEBI:456216"/>
        <dbReference type="EC" id="2.7.11.1"/>
    </reaction>
</comment>
<dbReference type="SMART" id="SM01343">
    <property type="entry name" value="FATC"/>
    <property type="match status" value="1"/>
</dbReference>
<evidence type="ECO:0000256" key="1">
    <source>
        <dbReference type="ARBA" id="ARBA00004123"/>
    </source>
</evidence>
<evidence type="ECO:0000256" key="15">
    <source>
        <dbReference type="ARBA" id="ARBA00048679"/>
    </source>
</evidence>
<dbReference type="PROSITE" id="PS51189">
    <property type="entry name" value="FAT"/>
    <property type="match status" value="1"/>
</dbReference>
<comment type="catalytic activity">
    <reaction evidence="15">
        <text>L-seryl-[protein] + ATP = O-phospho-L-seryl-[protein] + ADP + H(+)</text>
        <dbReference type="Rhea" id="RHEA:17989"/>
        <dbReference type="Rhea" id="RHEA-COMP:9863"/>
        <dbReference type="Rhea" id="RHEA-COMP:11604"/>
        <dbReference type="ChEBI" id="CHEBI:15378"/>
        <dbReference type="ChEBI" id="CHEBI:29999"/>
        <dbReference type="ChEBI" id="CHEBI:30616"/>
        <dbReference type="ChEBI" id="CHEBI:83421"/>
        <dbReference type="ChEBI" id="CHEBI:456216"/>
        <dbReference type="EC" id="2.7.11.1"/>
    </reaction>
</comment>
<feature type="domain" description="PI3K/PI4K catalytic" evidence="17">
    <location>
        <begin position="2282"/>
        <end position="2608"/>
    </location>
</feature>
<comment type="similarity">
    <text evidence="2">Belongs to the PI3/PI4-kinase family. ATM subfamily.</text>
</comment>
<evidence type="ECO:0000256" key="7">
    <source>
        <dbReference type="ARBA" id="ARBA00022763"/>
    </source>
</evidence>
<dbReference type="PROSITE" id="PS50290">
    <property type="entry name" value="PI3_4_KINASE_3"/>
    <property type="match status" value="1"/>
</dbReference>
<dbReference type="SUPFAM" id="SSF56112">
    <property type="entry name" value="Protein kinase-like (PK-like)"/>
    <property type="match status" value="1"/>
</dbReference>
<dbReference type="InterPro" id="IPR056802">
    <property type="entry name" value="ATR-like_M-HEAT"/>
</dbReference>
<evidence type="ECO:0000256" key="16">
    <source>
        <dbReference type="SAM" id="MobiDB-lite"/>
    </source>
</evidence>
<evidence type="ECO:0000256" key="11">
    <source>
        <dbReference type="ARBA" id="ARBA00023242"/>
    </source>
</evidence>
<dbReference type="PANTHER" id="PTHR11139:SF69">
    <property type="entry name" value="SERINE_THREONINE-PROTEIN KINASE ATR"/>
    <property type="match status" value="1"/>
</dbReference>
<protein>
    <recommendedName>
        <fullName evidence="13">Serine/threonine-protein kinase ATR</fullName>
        <ecNumber evidence="3">2.7.11.1</ecNumber>
    </recommendedName>
</protein>
<evidence type="ECO:0000256" key="14">
    <source>
        <dbReference type="ARBA" id="ARBA00047899"/>
    </source>
</evidence>
<name>A0A1D6GWI2_MAIZE</name>
<keyword evidence="10" id="KW-0234">DNA repair</keyword>
<dbReference type="PROSITE" id="PS00916">
    <property type="entry name" value="PI3_4_KINASE_2"/>
    <property type="match status" value="1"/>
</dbReference>
<evidence type="ECO:0000313" key="20">
    <source>
        <dbReference type="EMBL" id="AQK67248.1"/>
    </source>
</evidence>
<dbReference type="InterPro" id="IPR057564">
    <property type="entry name" value="HEAT_ATR"/>
</dbReference>
<dbReference type="Pfam" id="PF08064">
    <property type="entry name" value="UME"/>
    <property type="match status" value="1"/>
</dbReference>
<feature type="region of interest" description="Disordered" evidence="16">
    <location>
        <begin position="321"/>
        <end position="356"/>
    </location>
</feature>
<dbReference type="SMART" id="SM00802">
    <property type="entry name" value="UME"/>
    <property type="match status" value="1"/>
</dbReference>
<evidence type="ECO:0000256" key="4">
    <source>
        <dbReference type="ARBA" id="ARBA00022527"/>
    </source>
</evidence>
<keyword evidence="6" id="KW-0547">Nucleotide-binding</keyword>
<evidence type="ECO:0000256" key="13">
    <source>
        <dbReference type="ARBA" id="ARBA00024420"/>
    </source>
</evidence>
<dbReference type="PROSITE" id="PS51190">
    <property type="entry name" value="FATC"/>
    <property type="match status" value="1"/>
</dbReference>
<dbReference type="InterPro" id="IPR003152">
    <property type="entry name" value="FATC_dom"/>
</dbReference>
<dbReference type="InterPro" id="IPR014009">
    <property type="entry name" value="PIK_FAT"/>
</dbReference>
<evidence type="ECO:0000256" key="3">
    <source>
        <dbReference type="ARBA" id="ARBA00012513"/>
    </source>
</evidence>
<dbReference type="GO" id="GO:0004674">
    <property type="term" value="F:protein serine/threonine kinase activity"/>
    <property type="evidence" value="ECO:0007669"/>
    <property type="project" value="UniProtKB-KW"/>
</dbReference>
<evidence type="ECO:0000256" key="2">
    <source>
        <dbReference type="ARBA" id="ARBA00010769"/>
    </source>
</evidence>
<dbReference type="InterPro" id="IPR016024">
    <property type="entry name" value="ARM-type_fold"/>
</dbReference>
<dbReference type="SMART" id="SM00146">
    <property type="entry name" value="PI3Kc"/>
    <property type="match status" value="1"/>
</dbReference>
<dbReference type="InterPro" id="IPR050517">
    <property type="entry name" value="DDR_Repair_Kinase"/>
</dbReference>
<comment type="subcellular location">
    <subcellularLocation>
        <location evidence="1">Nucleus</location>
    </subcellularLocation>
</comment>
<keyword evidence="9" id="KW-0067">ATP-binding</keyword>